<comment type="function">
    <text evidence="2">Catalyzes the hydrolysis of N-formyl-L-kynurenine to L-kynurenine, the second step in the kynurenine pathway of tryptophan degradation.</text>
</comment>
<dbReference type="SUPFAM" id="SSF102198">
    <property type="entry name" value="Putative cyclase"/>
    <property type="match status" value="1"/>
</dbReference>
<dbReference type="PANTHER" id="PTHR31118">
    <property type="entry name" value="CYCLASE-LIKE PROTEIN 2"/>
    <property type="match status" value="1"/>
</dbReference>
<proteinExistence type="predicted"/>
<dbReference type="EC" id="3.5.1.9" evidence="4"/>
<evidence type="ECO:0000256" key="5">
    <source>
        <dbReference type="ARBA" id="ARBA00014889"/>
    </source>
</evidence>
<evidence type="ECO:0000256" key="11">
    <source>
        <dbReference type="ARBA" id="ARBA00060547"/>
    </source>
</evidence>
<dbReference type="PANTHER" id="PTHR31118:SF32">
    <property type="entry name" value="KYNURENINE FORMAMIDASE"/>
    <property type="match status" value="1"/>
</dbReference>
<dbReference type="EMBL" id="MGAQ01000006">
    <property type="protein sequence ID" value="OGK51058.1"/>
    <property type="molecule type" value="Genomic_DNA"/>
</dbReference>
<comment type="cofactor">
    <cofactor evidence="1">
        <name>Zn(2+)</name>
        <dbReference type="ChEBI" id="CHEBI:29105"/>
    </cofactor>
</comment>
<evidence type="ECO:0000256" key="7">
    <source>
        <dbReference type="ARBA" id="ARBA00022801"/>
    </source>
</evidence>
<evidence type="ECO:0000256" key="4">
    <source>
        <dbReference type="ARBA" id="ARBA00012930"/>
    </source>
</evidence>
<sequence>MKFNKIIDISVDLNKKTVVYPGTPEMVIEETKSTATGSQLSKITFSSHIGTHIDAPLHAIAGGISLDQINLEKFIGTCRVVDMQSSKPSISTEDVKKTNPQKGERILFKTSNSERGLETFYEDFVFLSPEAASHLATSEVSLVGIDYFSIKQKGSTDNRPHTELLAKNIPIVEGINLKDVEPGEYFLIALPLKFIGTDGSPARVVLLQ</sequence>
<evidence type="ECO:0000313" key="12">
    <source>
        <dbReference type="EMBL" id="OGK51058.1"/>
    </source>
</evidence>
<reference evidence="12 13" key="1">
    <citation type="journal article" date="2016" name="Nat. Commun.">
        <title>Thousands of microbial genomes shed light on interconnected biogeochemical processes in an aquifer system.</title>
        <authorList>
            <person name="Anantharaman K."/>
            <person name="Brown C.T."/>
            <person name="Hug L.A."/>
            <person name="Sharon I."/>
            <person name="Castelle C.J."/>
            <person name="Probst A.J."/>
            <person name="Thomas B.C."/>
            <person name="Singh A."/>
            <person name="Wilkins M.J."/>
            <person name="Karaoz U."/>
            <person name="Brodie E.L."/>
            <person name="Williams K.H."/>
            <person name="Hubbard S.S."/>
            <person name="Banfield J.F."/>
        </authorList>
    </citation>
    <scope>NUCLEOTIDE SEQUENCE [LARGE SCALE GENOMIC DNA]</scope>
</reference>
<evidence type="ECO:0000256" key="1">
    <source>
        <dbReference type="ARBA" id="ARBA00001947"/>
    </source>
</evidence>
<gene>
    <name evidence="12" type="ORF">A3B50_02745</name>
</gene>
<comment type="caution">
    <text evidence="12">The sequence shown here is derived from an EMBL/GenBank/DDBJ whole genome shotgun (WGS) entry which is preliminary data.</text>
</comment>
<dbReference type="Pfam" id="PF04199">
    <property type="entry name" value="Cyclase"/>
    <property type="match status" value="1"/>
</dbReference>
<keyword evidence="6" id="KW-0479">Metal-binding</keyword>
<dbReference type="GO" id="GO:0004061">
    <property type="term" value="F:arylformamidase activity"/>
    <property type="evidence" value="ECO:0007669"/>
    <property type="project" value="UniProtKB-EC"/>
</dbReference>
<keyword evidence="7" id="KW-0378">Hydrolase</keyword>
<dbReference type="GO" id="GO:0046872">
    <property type="term" value="F:metal ion binding"/>
    <property type="evidence" value="ECO:0007669"/>
    <property type="project" value="UniProtKB-KW"/>
</dbReference>
<dbReference type="InterPro" id="IPR037175">
    <property type="entry name" value="KFase_sf"/>
</dbReference>
<evidence type="ECO:0000256" key="6">
    <source>
        <dbReference type="ARBA" id="ARBA00022723"/>
    </source>
</evidence>
<comment type="subunit">
    <text evidence="3">Homodimer.</text>
</comment>
<dbReference type="GO" id="GO:0019441">
    <property type="term" value="P:L-tryptophan catabolic process to kynurenine"/>
    <property type="evidence" value="ECO:0007669"/>
    <property type="project" value="InterPro"/>
</dbReference>
<comment type="catalytic activity">
    <reaction evidence="10">
        <text>N-formyl-L-kynurenine + H2O = L-kynurenine + formate + H(+)</text>
        <dbReference type="Rhea" id="RHEA:13009"/>
        <dbReference type="ChEBI" id="CHEBI:15377"/>
        <dbReference type="ChEBI" id="CHEBI:15378"/>
        <dbReference type="ChEBI" id="CHEBI:15740"/>
        <dbReference type="ChEBI" id="CHEBI:57959"/>
        <dbReference type="ChEBI" id="CHEBI:58629"/>
        <dbReference type="EC" id="3.5.1.9"/>
    </reaction>
</comment>
<comment type="pathway">
    <text evidence="11">Amino-acid degradation; L-tryptophan degradation via kynurenine pathway; L-kynurenine from L-tryptophan: step 2/2.</text>
</comment>
<evidence type="ECO:0000256" key="2">
    <source>
        <dbReference type="ARBA" id="ARBA00002204"/>
    </source>
</evidence>
<evidence type="ECO:0000256" key="3">
    <source>
        <dbReference type="ARBA" id="ARBA00011738"/>
    </source>
</evidence>
<accession>A0A1F7J650</accession>
<evidence type="ECO:0000256" key="9">
    <source>
        <dbReference type="ARBA" id="ARBA00023079"/>
    </source>
</evidence>
<keyword evidence="9" id="KW-0823">Tryptophan catabolism</keyword>
<evidence type="ECO:0000313" key="13">
    <source>
        <dbReference type="Proteomes" id="UP000178558"/>
    </source>
</evidence>
<dbReference type="Gene3D" id="3.50.30.50">
    <property type="entry name" value="Putative cyclase"/>
    <property type="match status" value="1"/>
</dbReference>
<keyword evidence="8" id="KW-0862">Zinc</keyword>
<evidence type="ECO:0000256" key="8">
    <source>
        <dbReference type="ARBA" id="ARBA00022833"/>
    </source>
</evidence>
<dbReference type="AlphaFoldDB" id="A0A1F7J650"/>
<evidence type="ECO:0000256" key="10">
    <source>
        <dbReference type="ARBA" id="ARBA00048496"/>
    </source>
</evidence>
<dbReference type="Proteomes" id="UP000178558">
    <property type="component" value="Unassembled WGS sequence"/>
</dbReference>
<dbReference type="FunFam" id="3.50.30.50:FF:000001">
    <property type="entry name" value="Kynurenine formamidase"/>
    <property type="match status" value="1"/>
</dbReference>
<dbReference type="InterPro" id="IPR007325">
    <property type="entry name" value="KFase/CYL"/>
</dbReference>
<name>A0A1F7J650_9BACT</name>
<protein>
    <recommendedName>
        <fullName evidence="5">Kynurenine formamidase</fullName>
        <ecNumber evidence="4">3.5.1.9</ecNumber>
    </recommendedName>
</protein>
<organism evidence="12 13">
    <name type="scientific">Candidatus Roizmanbacteria bacterium RIFCSPLOWO2_01_FULL_40_42</name>
    <dbReference type="NCBI Taxonomy" id="1802066"/>
    <lineage>
        <taxon>Bacteria</taxon>
        <taxon>Candidatus Roizmaniibacteriota</taxon>
    </lineage>
</organism>